<accession>A0AAF0AZI8</accession>
<dbReference type="InterPro" id="IPR005900">
    <property type="entry name" value="6-phosphogluconolactonase_DevB"/>
</dbReference>
<dbReference type="GeneID" id="80877813"/>
<dbReference type="InterPro" id="IPR037171">
    <property type="entry name" value="NagB/RpiA_transferase-like"/>
</dbReference>
<evidence type="ECO:0000313" key="9">
    <source>
        <dbReference type="Proteomes" id="UP001212411"/>
    </source>
</evidence>
<reference evidence="8 9" key="1">
    <citation type="journal article" date="2023" name="G3 (Bethesda)">
        <title>A high-quality reference genome for the fission yeast Schizosaccharomyces osmophilus.</title>
        <authorList>
            <person name="Jia G.S."/>
            <person name="Zhang W.C."/>
            <person name="Liang Y."/>
            <person name="Liu X.H."/>
            <person name="Rhind N."/>
            <person name="Pidoux A."/>
            <person name="Brysch-Herzberg M."/>
            <person name="Du L.L."/>
        </authorList>
    </citation>
    <scope>NUCLEOTIDE SEQUENCE [LARGE SCALE GENOMIC DNA]</scope>
    <source>
        <strain evidence="8 9">CBS 15793</strain>
    </source>
</reference>
<dbReference type="KEGG" id="som:SOMG_04337"/>
<dbReference type="PANTHER" id="PTHR11054">
    <property type="entry name" value="6-PHOSPHOGLUCONOLACTONASE"/>
    <property type="match status" value="1"/>
</dbReference>
<name>A0AAF0AZI8_9SCHI</name>
<dbReference type="Gene3D" id="3.40.50.1360">
    <property type="match status" value="1"/>
</dbReference>
<keyword evidence="5 6" id="KW-0378">Hydrolase</keyword>
<dbReference type="AlphaFoldDB" id="A0AAF0AZI8"/>
<dbReference type="EC" id="3.1.1.31" evidence="4 6"/>
<gene>
    <name evidence="8" type="primary">pgl1</name>
    <name evidence="8" type="ORF">SOMG_04337</name>
</gene>
<evidence type="ECO:0000313" key="8">
    <source>
        <dbReference type="EMBL" id="WBW75229.1"/>
    </source>
</evidence>
<dbReference type="CDD" id="cd01400">
    <property type="entry name" value="6PGL"/>
    <property type="match status" value="1"/>
</dbReference>
<evidence type="ECO:0000259" key="7">
    <source>
        <dbReference type="Pfam" id="PF01182"/>
    </source>
</evidence>
<proteinExistence type="inferred from homology"/>
<dbReference type="FunFam" id="3.40.50.1360:FF:000005">
    <property type="entry name" value="6-phosphogluconolactonase"/>
    <property type="match status" value="1"/>
</dbReference>
<dbReference type="GO" id="GO:0017057">
    <property type="term" value="F:6-phosphogluconolactonase activity"/>
    <property type="evidence" value="ECO:0007669"/>
    <property type="project" value="UniProtKB-UniRule"/>
</dbReference>
<dbReference type="Proteomes" id="UP001212411">
    <property type="component" value="Chromosome 3"/>
</dbReference>
<evidence type="ECO:0000256" key="3">
    <source>
        <dbReference type="ARBA" id="ARBA00010662"/>
    </source>
</evidence>
<comment type="catalytic activity">
    <reaction evidence="1 6">
        <text>6-phospho-D-glucono-1,5-lactone + H2O = 6-phospho-D-gluconate + H(+)</text>
        <dbReference type="Rhea" id="RHEA:12556"/>
        <dbReference type="ChEBI" id="CHEBI:15377"/>
        <dbReference type="ChEBI" id="CHEBI:15378"/>
        <dbReference type="ChEBI" id="CHEBI:57955"/>
        <dbReference type="ChEBI" id="CHEBI:58759"/>
        <dbReference type="EC" id="3.1.1.31"/>
    </reaction>
</comment>
<dbReference type="InterPro" id="IPR006148">
    <property type="entry name" value="Glc/Gal-6P_isomerase"/>
</dbReference>
<dbReference type="GO" id="GO:0006098">
    <property type="term" value="P:pentose-phosphate shunt"/>
    <property type="evidence" value="ECO:0007669"/>
    <property type="project" value="InterPro"/>
</dbReference>
<comment type="pathway">
    <text evidence="2 6">Carbohydrate degradation; pentose phosphate pathway; D-ribulose 5-phosphate from D-glucose 6-phosphate (oxidative stage): step 2/3.</text>
</comment>
<evidence type="ECO:0000256" key="6">
    <source>
        <dbReference type="RuleBase" id="RU365095"/>
    </source>
</evidence>
<feature type="domain" description="Glucosamine/galactosamine-6-phosphate isomerase" evidence="7">
    <location>
        <begin position="10"/>
        <end position="236"/>
    </location>
</feature>
<dbReference type="EMBL" id="CP115613">
    <property type="protein sequence ID" value="WBW75229.1"/>
    <property type="molecule type" value="Genomic_DNA"/>
</dbReference>
<comment type="function">
    <text evidence="6">Hydrolysis of 6-phosphogluconolactone to 6-phosphogluconate.</text>
</comment>
<dbReference type="RefSeq" id="XP_056039472.1">
    <property type="nucleotide sequence ID" value="XM_056183124.1"/>
</dbReference>
<organism evidence="8 9">
    <name type="scientific">Schizosaccharomyces osmophilus</name>
    <dbReference type="NCBI Taxonomy" id="2545709"/>
    <lineage>
        <taxon>Eukaryota</taxon>
        <taxon>Fungi</taxon>
        <taxon>Dikarya</taxon>
        <taxon>Ascomycota</taxon>
        <taxon>Taphrinomycotina</taxon>
        <taxon>Schizosaccharomycetes</taxon>
        <taxon>Schizosaccharomycetales</taxon>
        <taxon>Schizosaccharomycetaceae</taxon>
        <taxon>Schizosaccharomyces</taxon>
    </lineage>
</organism>
<keyword evidence="9" id="KW-1185">Reference proteome</keyword>
<evidence type="ECO:0000256" key="5">
    <source>
        <dbReference type="ARBA" id="ARBA00022801"/>
    </source>
</evidence>
<dbReference type="PANTHER" id="PTHR11054:SF0">
    <property type="entry name" value="6-PHOSPHOGLUCONOLACTONASE"/>
    <property type="match status" value="1"/>
</dbReference>
<sequence length="259" mass="28537">MSVYSFSEGSSVAKALGQYVKSKYDTAMAKHGRFTLALSGGSLPKVLAEGLSQQKDNIDFSKWEIFFADERIVPLEDENSNYALCKEVLFDVLPGFVPEQIHTIDTKFLKQNPLDSQAVADEYEKQLVHVFANASTVKVPVFDLMLLGCGPDGHTCSLFPDHELLDEDVAWVAPITDSPKPPKERITLTIPVVTHALSVAFVTTGAAKQDILPVVIEDTTSKLPSALISRAHPDRISWFLDDDASAKLDKSVLRVFPFQ</sequence>
<dbReference type="Pfam" id="PF01182">
    <property type="entry name" value="Glucosamine_iso"/>
    <property type="match status" value="1"/>
</dbReference>
<dbReference type="NCBIfam" id="TIGR01198">
    <property type="entry name" value="pgl"/>
    <property type="match status" value="1"/>
</dbReference>
<evidence type="ECO:0000256" key="2">
    <source>
        <dbReference type="ARBA" id="ARBA00004961"/>
    </source>
</evidence>
<comment type="similarity">
    <text evidence="3 6">Belongs to the glucosamine/galactosamine-6-phosphate isomerase family. 6-phosphogluconolactonase subfamily.</text>
</comment>
<evidence type="ECO:0000256" key="1">
    <source>
        <dbReference type="ARBA" id="ARBA00000832"/>
    </source>
</evidence>
<dbReference type="GO" id="GO:0005975">
    <property type="term" value="P:carbohydrate metabolic process"/>
    <property type="evidence" value="ECO:0007669"/>
    <property type="project" value="UniProtKB-UniRule"/>
</dbReference>
<protein>
    <recommendedName>
        <fullName evidence="4 6">6-phosphogluconolactonase</fullName>
        <shortName evidence="6">6PGL</shortName>
        <ecNumber evidence="4 6">3.1.1.31</ecNumber>
    </recommendedName>
</protein>
<evidence type="ECO:0000256" key="4">
    <source>
        <dbReference type="ARBA" id="ARBA00013198"/>
    </source>
</evidence>
<dbReference type="SUPFAM" id="SSF100950">
    <property type="entry name" value="NagB/RpiA/CoA transferase-like"/>
    <property type="match status" value="1"/>
</dbReference>
<dbReference type="InterPro" id="IPR039104">
    <property type="entry name" value="6PGL"/>
</dbReference>